<organism evidence="2">
    <name type="scientific">viral metagenome</name>
    <dbReference type="NCBI Taxonomy" id="1070528"/>
    <lineage>
        <taxon>unclassified sequences</taxon>
        <taxon>metagenomes</taxon>
        <taxon>organismal metagenomes</taxon>
    </lineage>
</organism>
<reference evidence="2" key="1">
    <citation type="journal article" date="2020" name="Nature">
        <title>Giant virus diversity and host interactions through global metagenomics.</title>
        <authorList>
            <person name="Schulz F."/>
            <person name="Roux S."/>
            <person name="Paez-Espino D."/>
            <person name="Jungbluth S."/>
            <person name="Walsh D.A."/>
            <person name="Denef V.J."/>
            <person name="McMahon K.D."/>
            <person name="Konstantinidis K.T."/>
            <person name="Eloe-Fadrosh E.A."/>
            <person name="Kyrpides N.C."/>
            <person name="Woyke T."/>
        </authorList>
    </citation>
    <scope>NUCLEOTIDE SEQUENCE</scope>
    <source>
        <strain evidence="2">GVMAG-S-1101161-73</strain>
    </source>
</reference>
<evidence type="ECO:0000256" key="1">
    <source>
        <dbReference type="SAM" id="Phobius"/>
    </source>
</evidence>
<protein>
    <recommendedName>
        <fullName evidence="3">Glycosyltransferase 2-like domain-containing protein</fullName>
    </recommendedName>
</protein>
<feature type="transmembrane region" description="Helical" evidence="1">
    <location>
        <begin position="6"/>
        <end position="24"/>
    </location>
</feature>
<evidence type="ECO:0000313" key="2">
    <source>
        <dbReference type="EMBL" id="QHS81087.1"/>
    </source>
</evidence>
<name>A0A6C0AMQ0_9ZZZZ</name>
<evidence type="ECO:0008006" key="3">
    <source>
        <dbReference type="Google" id="ProtNLM"/>
    </source>
</evidence>
<keyword evidence="1" id="KW-0812">Transmembrane</keyword>
<sequence>MENDQLIYIVSITIVAIVISIYYFKKIPGEIPIVVIAYNNLFFVRNFIDQLKYFKNPIIIFDNNSNYQPLLDYYEKIKSELGLKIDIRMLDKNYGCGVATVFKNTLPDIYILSDPDLELNPRMPENFSDILYELSIRHRAYKVGLALDISEPKKLLDCKNYEHDMTIVEWESHYWKKRIADNYEVYDAPTDTTFCLINPAYSEDTQIRIAGEFTAKHLPWYKGFLKEHISKEELEYWKRGNNSSSILLTCITD</sequence>
<dbReference type="EMBL" id="MN740729">
    <property type="protein sequence ID" value="QHS81087.1"/>
    <property type="molecule type" value="Genomic_DNA"/>
</dbReference>
<proteinExistence type="predicted"/>
<dbReference type="SUPFAM" id="SSF53448">
    <property type="entry name" value="Nucleotide-diphospho-sugar transferases"/>
    <property type="match status" value="1"/>
</dbReference>
<dbReference type="InterPro" id="IPR029044">
    <property type="entry name" value="Nucleotide-diphossugar_trans"/>
</dbReference>
<keyword evidence="1" id="KW-0472">Membrane</keyword>
<accession>A0A6C0AMQ0</accession>
<dbReference type="AlphaFoldDB" id="A0A6C0AMQ0"/>
<keyword evidence="1" id="KW-1133">Transmembrane helix</keyword>